<comment type="caution">
    <text evidence="1">The sequence shown here is derived from an EMBL/GenBank/DDBJ whole genome shotgun (WGS) entry which is preliminary data.</text>
</comment>
<name>A0ACC2L1J9_PERAE</name>
<keyword evidence="2" id="KW-1185">Reference proteome</keyword>
<evidence type="ECO:0000313" key="2">
    <source>
        <dbReference type="Proteomes" id="UP001234297"/>
    </source>
</evidence>
<dbReference type="EMBL" id="CM056814">
    <property type="protein sequence ID" value="KAJ8627125.1"/>
    <property type="molecule type" value="Genomic_DNA"/>
</dbReference>
<sequence>MGGIKAISLHGILCLGKRSSPLLLVSWPRRSSSSLATLKHRKSLSPAAIFSKQVLPCGLPDAIGKILYKIILA</sequence>
<accession>A0ACC2L1J9</accession>
<evidence type="ECO:0000313" key="1">
    <source>
        <dbReference type="EMBL" id="KAJ8627125.1"/>
    </source>
</evidence>
<protein>
    <submittedName>
        <fullName evidence="1">Uncharacterized protein</fullName>
    </submittedName>
</protein>
<reference evidence="1 2" key="1">
    <citation type="journal article" date="2022" name="Hortic Res">
        <title>A haplotype resolved chromosomal level avocado genome allows analysis of novel avocado genes.</title>
        <authorList>
            <person name="Nath O."/>
            <person name="Fletcher S.J."/>
            <person name="Hayward A."/>
            <person name="Shaw L.M."/>
            <person name="Masouleh A.K."/>
            <person name="Furtado A."/>
            <person name="Henry R.J."/>
            <person name="Mitter N."/>
        </authorList>
    </citation>
    <scope>NUCLEOTIDE SEQUENCE [LARGE SCALE GENOMIC DNA]</scope>
    <source>
        <strain evidence="2">cv. Hass</strain>
    </source>
</reference>
<dbReference type="Proteomes" id="UP001234297">
    <property type="component" value="Chromosome 6"/>
</dbReference>
<gene>
    <name evidence="1" type="ORF">MRB53_020432</name>
</gene>
<proteinExistence type="predicted"/>
<organism evidence="1 2">
    <name type="scientific">Persea americana</name>
    <name type="common">Avocado</name>
    <dbReference type="NCBI Taxonomy" id="3435"/>
    <lineage>
        <taxon>Eukaryota</taxon>
        <taxon>Viridiplantae</taxon>
        <taxon>Streptophyta</taxon>
        <taxon>Embryophyta</taxon>
        <taxon>Tracheophyta</taxon>
        <taxon>Spermatophyta</taxon>
        <taxon>Magnoliopsida</taxon>
        <taxon>Magnoliidae</taxon>
        <taxon>Laurales</taxon>
        <taxon>Lauraceae</taxon>
        <taxon>Persea</taxon>
    </lineage>
</organism>